<dbReference type="VEuPathDB" id="VectorBase:AFUN2_007150"/>
<keyword evidence="1" id="KW-0812">Transmembrane</keyword>
<reference evidence="2" key="1">
    <citation type="submission" date="2020-05" db="UniProtKB">
        <authorList>
            <consortium name="EnsemblMetazoa"/>
        </authorList>
    </citation>
    <scope>IDENTIFICATION</scope>
    <source>
        <strain evidence="2">FUMOZ</strain>
    </source>
</reference>
<dbReference type="EnsemblMetazoa" id="AFUN001071-RA">
    <property type="protein sequence ID" value="AFUN001071-PA"/>
    <property type="gene ID" value="AFUN001071"/>
</dbReference>
<keyword evidence="1" id="KW-1133">Transmembrane helix</keyword>
<organism evidence="2">
    <name type="scientific">Anopheles funestus</name>
    <name type="common">African malaria mosquito</name>
    <dbReference type="NCBI Taxonomy" id="62324"/>
    <lineage>
        <taxon>Eukaryota</taxon>
        <taxon>Metazoa</taxon>
        <taxon>Ecdysozoa</taxon>
        <taxon>Arthropoda</taxon>
        <taxon>Hexapoda</taxon>
        <taxon>Insecta</taxon>
        <taxon>Pterygota</taxon>
        <taxon>Neoptera</taxon>
        <taxon>Endopterygota</taxon>
        <taxon>Diptera</taxon>
        <taxon>Nematocera</taxon>
        <taxon>Culicoidea</taxon>
        <taxon>Culicidae</taxon>
        <taxon>Anophelinae</taxon>
        <taxon>Anopheles</taxon>
    </lineage>
</organism>
<dbReference type="AlphaFoldDB" id="A0A182R4H9"/>
<evidence type="ECO:0000313" key="2">
    <source>
        <dbReference type="EnsemblMetazoa" id="AFUN001071-PA"/>
    </source>
</evidence>
<name>A0A182R4H9_ANOFN</name>
<feature type="transmembrane region" description="Helical" evidence="1">
    <location>
        <begin position="80"/>
        <end position="104"/>
    </location>
</feature>
<protein>
    <submittedName>
        <fullName evidence="2">Uncharacterized protein</fullName>
    </submittedName>
</protein>
<keyword evidence="1" id="KW-0472">Membrane</keyword>
<sequence length="195" mass="23129">MNMRKESLMCFGANVRISHRFEQHQSSMGCFTGNKMMVRIILLASLLFCLCCTTYARTHHHHHRLKPLKYSYGIYAPTGWTVALYIWYIVKLGFILGALLLLLFSKKWNTQRQSVIFESGPEYFHHRSLDALEFNLFRQRGRRDVNLYWNDRLDAMGTMGFNTELWNKMDGEIRNDEILYWTDKIEEAIEKFGEL</sequence>
<accession>A0A182R4H9</accession>
<proteinExistence type="predicted"/>
<dbReference type="VEuPathDB" id="VectorBase:AFUN001071"/>
<evidence type="ECO:0000256" key="1">
    <source>
        <dbReference type="SAM" id="Phobius"/>
    </source>
</evidence>